<dbReference type="AlphaFoldDB" id="A0A5B0G8G4"/>
<dbReference type="EMBL" id="VTUZ01000052">
    <property type="protein sequence ID" value="KAA0998901.1"/>
    <property type="molecule type" value="Genomic_DNA"/>
</dbReference>
<dbReference type="InterPro" id="IPR010272">
    <property type="entry name" value="T6SS_TssF"/>
</dbReference>
<keyword evidence="2" id="KW-1185">Reference proteome</keyword>
<dbReference type="PIRSF" id="PIRSF028304">
    <property type="entry name" value="UCP028304"/>
    <property type="match status" value="1"/>
</dbReference>
<comment type="caution">
    <text evidence="1">The sequence shown here is derived from an EMBL/GenBank/DDBJ whole genome shotgun (WGS) entry which is preliminary data.</text>
</comment>
<dbReference type="Pfam" id="PF05947">
    <property type="entry name" value="T6SS_TssF"/>
    <property type="match status" value="1"/>
</dbReference>
<sequence length="590" mass="65557">MAAEDILQYYKRELSYLRTQGADFAQRYPKVASRLALHGTESLDPHTERLIEATAFLAARVHRDLDQAAPQIASALLDNVCPTLVQTIPSMTVAQFDLDLTQGKVTAGFRVPRHTGLAALTEAGESCRFRTAWDTVLWPVKISNATFGDDATLRLTLECEAGVDFSELELKQLRLHLHGDWVVTMPLYELLVAGVTGVSVRPAQGAASMLSPSAWREVGYAPEDSVLPQPSHAHPAYSLMQEYFAFPRKFHFFDLHVPAGRLGTGRSCEIVLHLDRAPRGLGMLGPQHFRLGCTPIVNLFAQTSEPIVIDRRHYEYRLVADQKREAITEIHSILSVIASDPAQDRATTLPCFTAADRVGNSQDPQAAANPMFWSVRREQSVRSNAPGVDMYLGFVDASNVAGQPDVPVVYANVLCTNRRLAEHVPVGARMLVERVSQNARVRCLYEPTSQRNPPLDSSTLWRLVSLLTRNYHSLVGGATGRRELQEMLRLFASDGPREEEQIRGIRSIDARNVTAHVGSDAWRGYCRGTEVSIEFDADTFVGGSPLLMGAVLARFFAMYTSVNSFVRLVVRRGDEIWKQWEPMTGCQQTL</sequence>
<dbReference type="RefSeq" id="WP_149675686.1">
    <property type="nucleotide sequence ID" value="NZ_VTUZ01000052.1"/>
</dbReference>
<dbReference type="NCBIfam" id="TIGR03359">
    <property type="entry name" value="VI_chp_6"/>
    <property type="match status" value="1"/>
</dbReference>
<accession>A0A5B0G8G4</accession>
<organism evidence="1 2">
    <name type="scientific">Paraburkholderia panacisoli</name>
    <dbReference type="NCBI Taxonomy" id="2603818"/>
    <lineage>
        <taxon>Bacteria</taxon>
        <taxon>Pseudomonadati</taxon>
        <taxon>Pseudomonadota</taxon>
        <taxon>Betaproteobacteria</taxon>
        <taxon>Burkholderiales</taxon>
        <taxon>Burkholderiaceae</taxon>
        <taxon>Paraburkholderia</taxon>
    </lineage>
</organism>
<gene>
    <name evidence="1" type="primary">tssF</name>
    <name evidence="1" type="ORF">FVF58_42935</name>
</gene>
<dbReference type="PANTHER" id="PTHR35370:SF1">
    <property type="entry name" value="TYPE VI SECRETION SYSTEM COMPONENT TSSF1"/>
    <property type="match status" value="1"/>
</dbReference>
<proteinExistence type="predicted"/>
<evidence type="ECO:0000313" key="1">
    <source>
        <dbReference type="EMBL" id="KAA0998901.1"/>
    </source>
</evidence>
<reference evidence="1 2" key="1">
    <citation type="submission" date="2019-08" db="EMBL/GenBank/DDBJ databases">
        <title>Paraburkholderia sp. DCY113.</title>
        <authorList>
            <person name="Kang J."/>
        </authorList>
    </citation>
    <scope>NUCLEOTIDE SEQUENCE [LARGE SCALE GENOMIC DNA]</scope>
    <source>
        <strain evidence="1 2">DCY113</strain>
    </source>
</reference>
<protein>
    <submittedName>
        <fullName evidence="1">Type VI secretion system baseplate subunit TssF</fullName>
    </submittedName>
</protein>
<evidence type="ECO:0000313" key="2">
    <source>
        <dbReference type="Proteomes" id="UP000325273"/>
    </source>
</evidence>
<dbReference type="Proteomes" id="UP000325273">
    <property type="component" value="Unassembled WGS sequence"/>
</dbReference>
<name>A0A5B0G8G4_9BURK</name>
<dbReference type="PANTHER" id="PTHR35370">
    <property type="entry name" value="CYTOPLASMIC PROTEIN-RELATED-RELATED"/>
    <property type="match status" value="1"/>
</dbReference>